<gene>
    <name evidence="1" type="ORF">L2764_17035</name>
</gene>
<comment type="caution">
    <text evidence="1">The sequence shown here is derived from an EMBL/GenBank/DDBJ whole genome shotgun (WGS) entry which is preliminary data.</text>
</comment>
<evidence type="ECO:0000313" key="2">
    <source>
        <dbReference type="Proteomes" id="UP001203423"/>
    </source>
</evidence>
<dbReference type="EMBL" id="JAKIKS010000074">
    <property type="protein sequence ID" value="MCL1126134.1"/>
    <property type="molecule type" value="Genomic_DNA"/>
</dbReference>
<evidence type="ECO:0000313" key="1">
    <source>
        <dbReference type="EMBL" id="MCL1126134.1"/>
    </source>
</evidence>
<dbReference type="RefSeq" id="WP_248941498.1">
    <property type="nucleotide sequence ID" value="NZ_JAKIKS010000074.1"/>
</dbReference>
<reference evidence="1 2" key="1">
    <citation type="submission" date="2022-01" db="EMBL/GenBank/DDBJ databases">
        <title>Whole genome-based taxonomy of the Shewanellaceae.</title>
        <authorList>
            <person name="Martin-Rodriguez A.J."/>
        </authorList>
    </citation>
    <scope>NUCLEOTIDE SEQUENCE [LARGE SCALE GENOMIC DNA]</scope>
    <source>
        <strain evidence="1 2">DSM 17177</strain>
    </source>
</reference>
<accession>A0ABT0LEK0</accession>
<organism evidence="1 2">
    <name type="scientific">Shewanella surugensis</name>
    <dbReference type="NCBI Taxonomy" id="212020"/>
    <lineage>
        <taxon>Bacteria</taxon>
        <taxon>Pseudomonadati</taxon>
        <taxon>Pseudomonadota</taxon>
        <taxon>Gammaproteobacteria</taxon>
        <taxon>Alteromonadales</taxon>
        <taxon>Shewanellaceae</taxon>
        <taxon>Shewanella</taxon>
    </lineage>
</organism>
<proteinExistence type="predicted"/>
<dbReference type="Proteomes" id="UP001203423">
    <property type="component" value="Unassembled WGS sequence"/>
</dbReference>
<name>A0ABT0LEK0_9GAMM</name>
<sequence>MILDLGSRYKTERTWEVIAVDASNRAIVLEYRTAESDFNGDGNITKEYFTEPRINVITQGDLSHYEDIWQNTLDRGGL</sequence>
<keyword evidence="2" id="KW-1185">Reference proteome</keyword>
<protein>
    <submittedName>
        <fullName evidence="1">Uncharacterized protein</fullName>
    </submittedName>
</protein>